<dbReference type="PATRIC" id="fig|1679170.3.peg.4768"/>
<dbReference type="STRING" id="1679170.AC625_21135"/>
<evidence type="ECO:0000313" key="1">
    <source>
        <dbReference type="EMBL" id="KMY52456.1"/>
    </source>
</evidence>
<dbReference type="AlphaFoldDB" id="A0A0K9H0P5"/>
<name>A0A0K9H0P5_9BACI</name>
<reference evidence="2" key="1">
    <citation type="submission" date="2015-07" db="EMBL/GenBank/DDBJ databases">
        <title>Genome sequencing project for genomic taxonomy and phylogenomics of Bacillus-like bacteria.</title>
        <authorList>
            <person name="Liu B."/>
            <person name="Wang J."/>
            <person name="Zhu Y."/>
            <person name="Liu G."/>
            <person name="Chen Q."/>
            <person name="Chen Z."/>
            <person name="Lan J."/>
            <person name="Che J."/>
            <person name="Ge C."/>
            <person name="Shi H."/>
            <person name="Pan Z."/>
            <person name="Liu X."/>
        </authorList>
    </citation>
    <scope>NUCLEOTIDE SEQUENCE [LARGE SCALE GENOMIC DNA]</scope>
    <source>
        <strain evidence="2">FJAT-27997</strain>
    </source>
</reference>
<dbReference type="EMBL" id="LFZW01000001">
    <property type="protein sequence ID" value="KMY52456.1"/>
    <property type="molecule type" value="Genomic_DNA"/>
</dbReference>
<gene>
    <name evidence="1" type="ORF">AC625_21135</name>
</gene>
<dbReference type="Pfam" id="PF07875">
    <property type="entry name" value="Coat_F"/>
    <property type="match status" value="1"/>
</dbReference>
<dbReference type="Proteomes" id="UP000037146">
    <property type="component" value="Unassembled WGS sequence"/>
</dbReference>
<dbReference type="OrthoDB" id="1647790at2"/>
<dbReference type="InterPro" id="IPR012851">
    <property type="entry name" value="Spore_coat_CotF-like"/>
</dbReference>
<evidence type="ECO:0000313" key="2">
    <source>
        <dbReference type="Proteomes" id="UP000037146"/>
    </source>
</evidence>
<comment type="caution">
    <text evidence="1">The sequence shown here is derived from an EMBL/GenBank/DDBJ whole genome shotgun (WGS) entry which is preliminary data.</text>
</comment>
<accession>A0A0K9H0P5</accession>
<protein>
    <recommendedName>
        <fullName evidence="3">Spore coat protein</fullName>
    </recommendedName>
</protein>
<dbReference type="RefSeq" id="WP_049683858.1">
    <property type="nucleotide sequence ID" value="NZ_LFZW01000001.1"/>
</dbReference>
<evidence type="ECO:0008006" key="3">
    <source>
        <dbReference type="Google" id="ProtNLM"/>
    </source>
</evidence>
<sequence length="92" mass="10896">MNERDFINDMLSTEKYLKSSYGVALNELSNQTLYQDIQSINTEVETAQRELYYLMFEKGWYALEKEEPQKVGQAYQQFNGYKNQFPYSPGIQ</sequence>
<proteinExistence type="predicted"/>
<keyword evidence="2" id="KW-1185">Reference proteome</keyword>
<organism evidence="1 2">
    <name type="scientific">Peribacillus loiseleuriae</name>
    <dbReference type="NCBI Taxonomy" id="1679170"/>
    <lineage>
        <taxon>Bacteria</taxon>
        <taxon>Bacillati</taxon>
        <taxon>Bacillota</taxon>
        <taxon>Bacilli</taxon>
        <taxon>Bacillales</taxon>
        <taxon>Bacillaceae</taxon>
        <taxon>Peribacillus</taxon>
    </lineage>
</organism>